<feature type="compositionally biased region" description="Low complexity" evidence="1">
    <location>
        <begin position="767"/>
        <end position="776"/>
    </location>
</feature>
<accession>A0A5P1F2Q8</accession>
<sequence length="818" mass="92584">MNSLWTTGSNGWPLKEFKQKGDMLKRAKVLAEKSSHGSFESIVLEISILEDTTKGLGDLARILNVPQRLKNMKTQVFSSRKILDLHMKSDPSKFHLETEIDDNSERQVTKMLQNIVSSETMVFVWNIWRENVCSLLDFLQKFDDLPKEGSGRPEVFCMNYFGFHRKYEKNYVACNADSLWLSQSDLRSFKRYGKLALVKNDLFVLASESYWVSELVSVGMRVLRCLEELNWFSIRNGIPSGSRGVVLLRIYQLSKFLINFRPTHTKSHFNKLQNTLAETLRSFVGVVFPVDWRPEIKKNAICLREKDLVKELLMDALIDAITGKLTYGKIGRAAMIIMATEKLSKGAYETIMNRLDDMGPWKPFIEHLSKKEPECRNMSLVSSLQAALGSTFLINWKKEVDYISPPCLLYLIEQLLFMVSARGCYFYTTKGSFAEAIGCSDTFCCVNTDSYDQVFFMKSFSCFTYLIQQLLFDQPGMIHWIKASKLNANNYYPSMVLKLVIMIVLVYLNSGQLLNILLNVLKHKGIVSVLPGAFRNLLRYVGWDEFHSVFASALMTIGDPLVIVSLTGKPLKFTCGNALFVDMSITRSRQGLMDVLFPKSRASMLESGSSSIAGASSDYNVLETKFASTLEISEKEISSKDEVQNLFSAFDAFLLEQSKTSNNNSIKIVAPNLKMEVEKLLPVLNFQVKSLNRSELHDGDEELLLEIQLLIDVLTELSDLLNLSEDELKKNMLRFDELVDELQKTRPRLQLYANLLIRKGVDASGDSSTSTTAACAKNDLGDNSATAASAKNGLEKKASPNKPKQQRKNKKKPRKGRK</sequence>
<keyword evidence="3" id="KW-1185">Reference proteome</keyword>
<evidence type="ECO:0000313" key="3">
    <source>
        <dbReference type="Proteomes" id="UP000243459"/>
    </source>
</evidence>
<dbReference type="AlphaFoldDB" id="A0A5P1F2Q8"/>
<feature type="region of interest" description="Disordered" evidence="1">
    <location>
        <begin position="762"/>
        <end position="818"/>
    </location>
</feature>
<dbReference type="PANTHER" id="PTHR21529">
    <property type="entry name" value="MAMMARY TURMOR VIRUS RECEPTOR HOMOLOG 1, 2 MTVR1, 2"/>
    <property type="match status" value="1"/>
</dbReference>
<dbReference type="PANTHER" id="PTHR21529:SF4">
    <property type="entry name" value="TPR AND ANKYRIN REPEAT-CONTAINING PROTEIN 1"/>
    <property type="match status" value="1"/>
</dbReference>
<dbReference type="EMBL" id="CM007384">
    <property type="protein sequence ID" value="ONK71079.1"/>
    <property type="molecule type" value="Genomic_DNA"/>
</dbReference>
<evidence type="ECO:0000256" key="1">
    <source>
        <dbReference type="SAM" id="MobiDB-lite"/>
    </source>
</evidence>
<dbReference type="Proteomes" id="UP000243459">
    <property type="component" value="Chromosome 4"/>
</dbReference>
<proteinExistence type="predicted"/>
<dbReference type="InterPro" id="IPR039904">
    <property type="entry name" value="TRANK1"/>
</dbReference>
<protein>
    <submittedName>
        <fullName evidence="2">Uncharacterized protein</fullName>
    </submittedName>
</protein>
<feature type="compositionally biased region" description="Basic residues" evidence="1">
    <location>
        <begin position="804"/>
        <end position="818"/>
    </location>
</feature>
<evidence type="ECO:0000313" key="2">
    <source>
        <dbReference type="EMBL" id="ONK71079.1"/>
    </source>
</evidence>
<dbReference type="OMA" id="NCEKYYD"/>
<name>A0A5P1F2Q8_ASPOF</name>
<reference evidence="3" key="1">
    <citation type="journal article" date="2017" name="Nat. Commun.">
        <title>The asparagus genome sheds light on the origin and evolution of a young Y chromosome.</title>
        <authorList>
            <person name="Harkess A."/>
            <person name="Zhou J."/>
            <person name="Xu C."/>
            <person name="Bowers J.E."/>
            <person name="Van der Hulst R."/>
            <person name="Ayyampalayam S."/>
            <person name="Mercati F."/>
            <person name="Riccardi P."/>
            <person name="McKain M.R."/>
            <person name="Kakrana A."/>
            <person name="Tang H."/>
            <person name="Ray J."/>
            <person name="Groenendijk J."/>
            <person name="Arikit S."/>
            <person name="Mathioni S.M."/>
            <person name="Nakano M."/>
            <person name="Shan H."/>
            <person name="Telgmann-Rauber A."/>
            <person name="Kanno A."/>
            <person name="Yue Z."/>
            <person name="Chen H."/>
            <person name="Li W."/>
            <person name="Chen Y."/>
            <person name="Xu X."/>
            <person name="Zhang Y."/>
            <person name="Luo S."/>
            <person name="Chen H."/>
            <person name="Gao J."/>
            <person name="Mao Z."/>
            <person name="Pires J.C."/>
            <person name="Luo M."/>
            <person name="Kudrna D."/>
            <person name="Wing R.A."/>
            <person name="Meyers B.C."/>
            <person name="Yi K."/>
            <person name="Kong H."/>
            <person name="Lavrijsen P."/>
            <person name="Sunseri F."/>
            <person name="Falavigna A."/>
            <person name="Ye Y."/>
            <person name="Leebens-Mack J.H."/>
            <person name="Chen G."/>
        </authorList>
    </citation>
    <scope>NUCLEOTIDE SEQUENCE [LARGE SCALE GENOMIC DNA]</scope>
    <source>
        <strain evidence="3">cv. DH0086</strain>
    </source>
</reference>
<gene>
    <name evidence="2" type="ORF">A4U43_C04F4500</name>
</gene>
<organism evidence="2 3">
    <name type="scientific">Asparagus officinalis</name>
    <name type="common">Garden asparagus</name>
    <dbReference type="NCBI Taxonomy" id="4686"/>
    <lineage>
        <taxon>Eukaryota</taxon>
        <taxon>Viridiplantae</taxon>
        <taxon>Streptophyta</taxon>
        <taxon>Embryophyta</taxon>
        <taxon>Tracheophyta</taxon>
        <taxon>Spermatophyta</taxon>
        <taxon>Magnoliopsida</taxon>
        <taxon>Liliopsida</taxon>
        <taxon>Asparagales</taxon>
        <taxon>Asparagaceae</taxon>
        <taxon>Asparagoideae</taxon>
        <taxon>Asparagus</taxon>
    </lineage>
</organism>
<dbReference type="Gramene" id="ONK71079">
    <property type="protein sequence ID" value="ONK71079"/>
    <property type="gene ID" value="A4U43_C04F4500"/>
</dbReference>